<dbReference type="EMBL" id="BARU01009970">
    <property type="protein sequence ID" value="GAH43722.1"/>
    <property type="molecule type" value="Genomic_DNA"/>
</dbReference>
<dbReference type="Gene3D" id="1.10.10.60">
    <property type="entry name" value="Homeodomain-like"/>
    <property type="match status" value="1"/>
</dbReference>
<gene>
    <name evidence="1" type="ORF">S03H2_19123</name>
</gene>
<reference evidence="1" key="1">
    <citation type="journal article" date="2014" name="Front. Microbiol.">
        <title>High frequency of phylogenetically diverse reductive dehalogenase-homologous genes in deep subseafloor sedimentary metagenomes.</title>
        <authorList>
            <person name="Kawai M."/>
            <person name="Futagami T."/>
            <person name="Toyoda A."/>
            <person name="Takaki Y."/>
            <person name="Nishi S."/>
            <person name="Hori S."/>
            <person name="Arai W."/>
            <person name="Tsubouchi T."/>
            <person name="Morono Y."/>
            <person name="Uchiyama I."/>
            <person name="Ito T."/>
            <person name="Fujiyama A."/>
            <person name="Inagaki F."/>
            <person name="Takami H."/>
        </authorList>
    </citation>
    <scope>NUCLEOTIDE SEQUENCE</scope>
    <source>
        <strain evidence="1">Expedition CK06-06</strain>
    </source>
</reference>
<evidence type="ECO:0008006" key="2">
    <source>
        <dbReference type="Google" id="ProtNLM"/>
    </source>
</evidence>
<accession>X1FFG7</accession>
<evidence type="ECO:0000313" key="1">
    <source>
        <dbReference type="EMBL" id="GAH43722.1"/>
    </source>
</evidence>
<dbReference type="InterPro" id="IPR009057">
    <property type="entry name" value="Homeodomain-like_sf"/>
</dbReference>
<sequence length="55" mass="5970">MVVRRQPLTPEQVSEAARLYESGLSLSQVAAQLRVNQETMRVAIIAAGVVMRSGT</sequence>
<dbReference type="AlphaFoldDB" id="X1FFG7"/>
<comment type="caution">
    <text evidence="1">The sequence shown here is derived from an EMBL/GenBank/DDBJ whole genome shotgun (WGS) entry which is preliminary data.</text>
</comment>
<dbReference type="SUPFAM" id="SSF46689">
    <property type="entry name" value="Homeodomain-like"/>
    <property type="match status" value="1"/>
</dbReference>
<proteinExistence type="predicted"/>
<feature type="non-terminal residue" evidence="1">
    <location>
        <position position="55"/>
    </location>
</feature>
<organism evidence="1">
    <name type="scientific">marine sediment metagenome</name>
    <dbReference type="NCBI Taxonomy" id="412755"/>
    <lineage>
        <taxon>unclassified sequences</taxon>
        <taxon>metagenomes</taxon>
        <taxon>ecological metagenomes</taxon>
    </lineage>
</organism>
<protein>
    <recommendedName>
        <fullName evidence="2">Resolvase HTH domain-containing protein</fullName>
    </recommendedName>
</protein>
<name>X1FFG7_9ZZZZ</name>